<accession>A0A7X5YHC8</accession>
<organism evidence="1 3">
    <name type="scientific">Butyricimonas paravirosa</name>
    <dbReference type="NCBI Taxonomy" id="1472417"/>
    <lineage>
        <taxon>Bacteria</taxon>
        <taxon>Pseudomonadati</taxon>
        <taxon>Bacteroidota</taxon>
        <taxon>Bacteroidia</taxon>
        <taxon>Bacteroidales</taxon>
        <taxon>Odoribacteraceae</taxon>
        <taxon>Butyricimonas</taxon>
    </lineage>
</organism>
<dbReference type="Proteomes" id="UP001302374">
    <property type="component" value="Chromosome"/>
</dbReference>
<dbReference type="EMBL" id="CP043839">
    <property type="protein sequence ID" value="WOF12359.1"/>
    <property type="molecule type" value="Genomic_DNA"/>
</dbReference>
<dbReference type="Proteomes" id="UP000576368">
    <property type="component" value="Unassembled WGS sequence"/>
</dbReference>
<evidence type="ECO:0000313" key="1">
    <source>
        <dbReference type="EMBL" id="NJC20799.1"/>
    </source>
</evidence>
<dbReference type="GeneID" id="86891388"/>
<dbReference type="PROSITE" id="PS51257">
    <property type="entry name" value="PROKAR_LIPOPROTEIN"/>
    <property type="match status" value="1"/>
</dbReference>
<evidence type="ECO:0008006" key="5">
    <source>
        <dbReference type="Google" id="ProtNLM"/>
    </source>
</evidence>
<keyword evidence="4" id="KW-1185">Reference proteome</keyword>
<dbReference type="EMBL" id="JAATLI010000023">
    <property type="protein sequence ID" value="NJC20799.1"/>
    <property type="molecule type" value="Genomic_DNA"/>
</dbReference>
<evidence type="ECO:0000313" key="3">
    <source>
        <dbReference type="Proteomes" id="UP000576368"/>
    </source>
</evidence>
<reference evidence="2 4" key="1">
    <citation type="submission" date="2019-09" db="EMBL/GenBank/DDBJ databases">
        <title>Butyricimonas paravirosa DSM 105722 (=214-4 = JCM 18677 = CCUG 65563).</title>
        <authorList>
            <person name="Le Roy T."/>
            <person name="Cani P.D."/>
        </authorList>
    </citation>
    <scope>NUCLEOTIDE SEQUENCE [LARGE SCALE GENOMIC DNA]</scope>
    <source>
        <strain evidence="2 4">DSM 105722</strain>
    </source>
</reference>
<evidence type="ECO:0000313" key="4">
    <source>
        <dbReference type="Proteomes" id="UP001302374"/>
    </source>
</evidence>
<gene>
    <name evidence="2" type="ORF">F1644_08820</name>
    <name evidence="1" type="ORF">GGR15_004462</name>
</gene>
<proteinExistence type="predicted"/>
<evidence type="ECO:0000313" key="2">
    <source>
        <dbReference type="EMBL" id="WOF12359.1"/>
    </source>
</evidence>
<sequence length="146" mass="16228">MKKLWIMYLLMFVGMVLGGCHESTVGYLITKDASYNPDSIVIRLTPDPSLDAMRIESKAPWVSLRMEGYVGTEPISFSIDDVSSTAGDEAALLFKEDVYIRGGGVLLYPFEPKNKIPAGRYTVSVRVTNEDWSEVVKDALTFVVKP</sequence>
<reference evidence="1 3" key="2">
    <citation type="submission" date="2020-03" db="EMBL/GenBank/DDBJ databases">
        <title>Genomic Encyclopedia of Type Strains, Phase IV (KMG-IV): sequencing the most valuable type-strain genomes for metagenomic binning, comparative biology and taxonomic classification.</title>
        <authorList>
            <person name="Goeker M."/>
        </authorList>
    </citation>
    <scope>NUCLEOTIDE SEQUENCE [LARGE SCALE GENOMIC DNA]</scope>
    <source>
        <strain evidence="1 3">DSM 105722</strain>
    </source>
</reference>
<name>A0A7X5YHC8_9BACT</name>
<protein>
    <recommendedName>
        <fullName evidence="5">Lipoprotein</fullName>
    </recommendedName>
</protein>
<dbReference type="AlphaFoldDB" id="A0A7X5YHC8"/>
<dbReference type="RefSeq" id="WP_118305179.1">
    <property type="nucleotide sequence ID" value="NZ_BMPA01000023.1"/>
</dbReference>